<keyword evidence="5" id="KW-0804">Transcription</keyword>
<evidence type="ECO:0000313" key="9">
    <source>
        <dbReference type="Proteomes" id="UP001596150"/>
    </source>
</evidence>
<keyword evidence="3" id="KW-0805">Transcription regulation</keyword>
<dbReference type="SUPFAM" id="SSF46689">
    <property type="entry name" value="Homeodomain-like"/>
    <property type="match status" value="1"/>
</dbReference>
<dbReference type="PROSITE" id="PS01081">
    <property type="entry name" value="HTH_TETR_1"/>
    <property type="match status" value="1"/>
</dbReference>
<evidence type="ECO:0000256" key="4">
    <source>
        <dbReference type="ARBA" id="ARBA00023125"/>
    </source>
</evidence>
<dbReference type="InterPro" id="IPR001647">
    <property type="entry name" value="HTH_TetR"/>
</dbReference>
<dbReference type="InterPro" id="IPR009057">
    <property type="entry name" value="Homeodomain-like_sf"/>
</dbReference>
<dbReference type="Gene3D" id="1.10.357.10">
    <property type="entry name" value="Tetracycline Repressor, domain 2"/>
    <property type="match status" value="1"/>
</dbReference>
<evidence type="ECO:0000256" key="1">
    <source>
        <dbReference type="ARBA" id="ARBA00002856"/>
    </source>
</evidence>
<comment type="function">
    <text evidence="1">TetR is the repressor of the tetracycline resistance element; its N-terminal region forms a helix-turn-helix structure and binds DNA. Binding of tetracycline to TetR reduces the repressor affinity for the tetracycline resistance gene (tetA) promoter operator sites.</text>
</comment>
<keyword evidence="2" id="KW-0678">Repressor</keyword>
<dbReference type="InterPro" id="IPR050109">
    <property type="entry name" value="HTH-type_TetR-like_transc_reg"/>
</dbReference>
<feature type="DNA-binding region" description="H-T-H motif" evidence="6">
    <location>
        <begin position="25"/>
        <end position="44"/>
    </location>
</feature>
<gene>
    <name evidence="8" type="ORF">ACFPP9_24135</name>
</gene>
<dbReference type="PRINTS" id="PR00455">
    <property type="entry name" value="HTHTETR"/>
</dbReference>
<accession>A0ABW0Q2R2</accession>
<dbReference type="InterPro" id="IPR036271">
    <property type="entry name" value="Tet_transcr_reg_TetR-rel_C_sf"/>
</dbReference>
<dbReference type="Gene3D" id="1.10.10.60">
    <property type="entry name" value="Homeodomain-like"/>
    <property type="match status" value="1"/>
</dbReference>
<dbReference type="PROSITE" id="PS50977">
    <property type="entry name" value="HTH_TETR_2"/>
    <property type="match status" value="1"/>
</dbReference>
<dbReference type="Proteomes" id="UP001596150">
    <property type="component" value="Unassembled WGS sequence"/>
</dbReference>
<keyword evidence="9" id="KW-1185">Reference proteome</keyword>
<evidence type="ECO:0000256" key="6">
    <source>
        <dbReference type="PROSITE-ProRule" id="PRU00335"/>
    </source>
</evidence>
<proteinExistence type="predicted"/>
<protein>
    <submittedName>
        <fullName evidence="8">TetR/AcrR family transcriptional regulator C-terminal domain-containing protein</fullName>
    </submittedName>
</protein>
<name>A0ABW0Q2R2_9HYPH</name>
<evidence type="ECO:0000313" key="8">
    <source>
        <dbReference type="EMBL" id="MFC5518876.1"/>
    </source>
</evidence>
<evidence type="ECO:0000256" key="3">
    <source>
        <dbReference type="ARBA" id="ARBA00023015"/>
    </source>
</evidence>
<sequence>MKIEREQIVDEALRLLDDGGLDQLTTRRLAERLGVQQPSLYYHFRNKQALVDALNARLLATEHTYRLPAQDDDWASYLFANAKSFRRALLSHRDGARVHAGSHAAAPDLPMAEAQLKSLNDAGFPADAALQLLVTLSRFTVGSVLEEQAELANPPADPAATNAFPEYPYLSAAHAQYWSGSYEANFEAGLRLILDGARAIRIGRKLAG</sequence>
<dbReference type="PRINTS" id="PR00400">
    <property type="entry name" value="TETREPRESSOR"/>
</dbReference>
<dbReference type="InterPro" id="IPR003012">
    <property type="entry name" value="Tet_transcr_reg_TetR"/>
</dbReference>
<reference evidence="9" key="1">
    <citation type="journal article" date="2019" name="Int. J. Syst. Evol. Microbiol.">
        <title>The Global Catalogue of Microorganisms (GCM) 10K type strain sequencing project: providing services to taxonomists for standard genome sequencing and annotation.</title>
        <authorList>
            <consortium name="The Broad Institute Genomics Platform"/>
            <consortium name="The Broad Institute Genome Sequencing Center for Infectious Disease"/>
            <person name="Wu L."/>
            <person name="Ma J."/>
        </authorList>
    </citation>
    <scope>NUCLEOTIDE SEQUENCE [LARGE SCALE GENOMIC DNA]</scope>
    <source>
        <strain evidence="9">KACC 12633</strain>
    </source>
</reference>
<comment type="caution">
    <text evidence="8">The sequence shown here is derived from an EMBL/GenBank/DDBJ whole genome shotgun (WGS) entry which is preliminary data.</text>
</comment>
<dbReference type="Pfam" id="PF00440">
    <property type="entry name" value="TetR_N"/>
    <property type="match status" value="1"/>
</dbReference>
<keyword evidence="4 6" id="KW-0238">DNA-binding</keyword>
<organism evidence="8 9">
    <name type="scientific">Kaistia terrae</name>
    <dbReference type="NCBI Taxonomy" id="537017"/>
    <lineage>
        <taxon>Bacteria</taxon>
        <taxon>Pseudomonadati</taxon>
        <taxon>Pseudomonadota</taxon>
        <taxon>Alphaproteobacteria</taxon>
        <taxon>Hyphomicrobiales</taxon>
        <taxon>Kaistiaceae</taxon>
        <taxon>Kaistia</taxon>
    </lineage>
</organism>
<evidence type="ECO:0000256" key="5">
    <source>
        <dbReference type="ARBA" id="ARBA00023163"/>
    </source>
</evidence>
<evidence type="ECO:0000256" key="2">
    <source>
        <dbReference type="ARBA" id="ARBA00022491"/>
    </source>
</evidence>
<dbReference type="RefSeq" id="WP_266346517.1">
    <property type="nucleotide sequence ID" value="NZ_JAPKNH010000021.1"/>
</dbReference>
<dbReference type="InterPro" id="IPR023772">
    <property type="entry name" value="DNA-bd_HTH_TetR-type_CS"/>
</dbReference>
<dbReference type="PANTHER" id="PTHR30055:SF151">
    <property type="entry name" value="TRANSCRIPTIONAL REGULATORY PROTEIN"/>
    <property type="match status" value="1"/>
</dbReference>
<feature type="domain" description="HTH tetR-type" evidence="7">
    <location>
        <begin position="2"/>
        <end position="62"/>
    </location>
</feature>
<dbReference type="EMBL" id="JBHSML010000028">
    <property type="protein sequence ID" value="MFC5518876.1"/>
    <property type="molecule type" value="Genomic_DNA"/>
</dbReference>
<dbReference type="InterPro" id="IPR004111">
    <property type="entry name" value="Repressor_TetR_C"/>
</dbReference>
<evidence type="ECO:0000259" key="7">
    <source>
        <dbReference type="PROSITE" id="PS50977"/>
    </source>
</evidence>
<dbReference type="Pfam" id="PF02909">
    <property type="entry name" value="TetR_C_1"/>
    <property type="match status" value="1"/>
</dbReference>
<dbReference type="PANTHER" id="PTHR30055">
    <property type="entry name" value="HTH-TYPE TRANSCRIPTIONAL REGULATOR RUTR"/>
    <property type="match status" value="1"/>
</dbReference>
<dbReference type="SUPFAM" id="SSF48498">
    <property type="entry name" value="Tetracyclin repressor-like, C-terminal domain"/>
    <property type="match status" value="1"/>
</dbReference>